<comment type="function">
    <text evidence="6">Part of a membrane-bound complex that couples electron transfer with translocation of ions across the membrane.</text>
</comment>
<dbReference type="EC" id="7.-.-.-" evidence="6"/>
<feature type="domain" description="FMN-binding" evidence="7">
    <location>
        <begin position="105"/>
        <end position="194"/>
    </location>
</feature>
<reference evidence="8" key="1">
    <citation type="submission" date="2021-10" db="EMBL/GenBank/DDBJ databases">
        <title>Anaerobic single-cell dispensing facilitates the cultivation of human gut bacteria.</title>
        <authorList>
            <person name="Afrizal A."/>
        </authorList>
    </citation>
    <scope>NUCLEOTIDE SEQUENCE</scope>
    <source>
        <strain evidence="8">CLA-AA-H274</strain>
    </source>
</reference>
<keyword evidence="6" id="KW-1003">Cell membrane</keyword>
<keyword evidence="2 6" id="KW-0597">Phosphoprotein</keyword>
<evidence type="ECO:0000256" key="1">
    <source>
        <dbReference type="ARBA" id="ARBA00022448"/>
    </source>
</evidence>
<evidence type="ECO:0000256" key="2">
    <source>
        <dbReference type="ARBA" id="ARBA00022553"/>
    </source>
</evidence>
<keyword evidence="6" id="KW-1133">Transmembrane helix</keyword>
<keyword evidence="9" id="KW-1185">Reference proteome</keyword>
<dbReference type="SMART" id="SM00900">
    <property type="entry name" value="FMN_bind"/>
    <property type="match status" value="1"/>
</dbReference>
<dbReference type="NCBIfam" id="TIGR01947">
    <property type="entry name" value="rnfG"/>
    <property type="match status" value="1"/>
</dbReference>
<dbReference type="HAMAP" id="MF_00479">
    <property type="entry name" value="RsxG_RnfG"/>
    <property type="match status" value="1"/>
</dbReference>
<feature type="modified residue" description="FMN phosphoryl threonine" evidence="6">
    <location>
        <position position="177"/>
    </location>
</feature>
<comment type="caution">
    <text evidence="8">The sequence shown here is derived from an EMBL/GenBank/DDBJ whole genome shotgun (WGS) entry which is preliminary data.</text>
</comment>
<dbReference type="RefSeq" id="WP_177978320.1">
    <property type="nucleotide sequence ID" value="NZ_JAJEPU010000022.1"/>
</dbReference>
<protein>
    <recommendedName>
        <fullName evidence="6">Ion-translocating oxidoreductase complex subunit G</fullName>
        <ecNumber evidence="6">7.-.-.-</ecNumber>
    </recommendedName>
    <alternativeName>
        <fullName evidence="6">Rnf electron transport complex subunit G</fullName>
    </alternativeName>
</protein>
<dbReference type="Pfam" id="PF04205">
    <property type="entry name" value="FMN_bind"/>
    <property type="match status" value="1"/>
</dbReference>
<evidence type="ECO:0000256" key="4">
    <source>
        <dbReference type="ARBA" id="ARBA00022643"/>
    </source>
</evidence>
<accession>A0AAE3DK76</accession>
<comment type="cofactor">
    <cofactor evidence="6">
        <name>FMN</name>
        <dbReference type="ChEBI" id="CHEBI:58210"/>
    </cofactor>
</comment>
<keyword evidence="6" id="KW-0472">Membrane</keyword>
<dbReference type="InterPro" id="IPR007329">
    <property type="entry name" value="FMN-bd"/>
</dbReference>
<evidence type="ECO:0000259" key="7">
    <source>
        <dbReference type="SMART" id="SM00900"/>
    </source>
</evidence>
<evidence type="ECO:0000256" key="6">
    <source>
        <dbReference type="HAMAP-Rule" id="MF_00479"/>
    </source>
</evidence>
<comment type="subunit">
    <text evidence="6">The complex is composed of six subunits: RnfA, RnfB, RnfC, RnfD, RnfE and RnfG.</text>
</comment>
<dbReference type="GO" id="GO:0005886">
    <property type="term" value="C:plasma membrane"/>
    <property type="evidence" value="ECO:0007669"/>
    <property type="project" value="UniProtKB-SubCell"/>
</dbReference>
<keyword evidence="4 6" id="KW-0288">FMN</keyword>
<keyword evidence="6" id="KW-1278">Translocase</keyword>
<evidence type="ECO:0000256" key="5">
    <source>
        <dbReference type="ARBA" id="ARBA00022982"/>
    </source>
</evidence>
<dbReference type="InterPro" id="IPR010209">
    <property type="entry name" value="Ion_transpt_RnfG/RsxG"/>
</dbReference>
<evidence type="ECO:0000256" key="3">
    <source>
        <dbReference type="ARBA" id="ARBA00022630"/>
    </source>
</evidence>
<dbReference type="GO" id="GO:0022900">
    <property type="term" value="P:electron transport chain"/>
    <property type="evidence" value="ECO:0007669"/>
    <property type="project" value="UniProtKB-UniRule"/>
</dbReference>
<keyword evidence="1 6" id="KW-0813">Transport</keyword>
<comment type="subcellular location">
    <subcellularLocation>
        <location evidence="6">Cell membrane</location>
        <topology evidence="6">Single-pass membrane protein</topology>
    </subcellularLocation>
</comment>
<keyword evidence="6" id="KW-0812">Transmembrane</keyword>
<dbReference type="AlphaFoldDB" id="A0AAE3DK76"/>
<dbReference type="PIRSF" id="PIRSF006091">
    <property type="entry name" value="E_trnsport_RnfG"/>
    <property type="match status" value="1"/>
</dbReference>
<keyword evidence="3 6" id="KW-0285">Flavoprotein</keyword>
<evidence type="ECO:0000313" key="9">
    <source>
        <dbReference type="Proteomes" id="UP001198962"/>
    </source>
</evidence>
<dbReference type="GO" id="GO:0009055">
    <property type="term" value="F:electron transfer activity"/>
    <property type="evidence" value="ECO:0007669"/>
    <property type="project" value="InterPro"/>
</dbReference>
<dbReference type="EMBL" id="JAJEPU010000022">
    <property type="protein sequence ID" value="MCC2164942.1"/>
    <property type="molecule type" value="Genomic_DNA"/>
</dbReference>
<comment type="similarity">
    <text evidence="6">Belongs to the RnfG family.</text>
</comment>
<organism evidence="8 9">
    <name type="scientific">Brotaphodocola catenula</name>
    <dbReference type="NCBI Taxonomy" id="2885361"/>
    <lineage>
        <taxon>Bacteria</taxon>
        <taxon>Bacillati</taxon>
        <taxon>Bacillota</taxon>
        <taxon>Clostridia</taxon>
        <taxon>Lachnospirales</taxon>
        <taxon>Lachnospiraceae</taxon>
        <taxon>Brotaphodocola</taxon>
    </lineage>
</organism>
<gene>
    <name evidence="6" type="primary">rnfG</name>
    <name evidence="8" type="ORF">LKD32_08625</name>
</gene>
<sequence length="200" mass="20534">MKGIMKDASILFAITLIAGVCLGAVHEVTKAPIAAAQLAAATATYKEVYPDAASFEETDDLKSAVEACDLSGQDFGNVSVDGAQEALDASGNVIGYLITSTSNDGYNGTVQISVGVTKENTLTGIGFLSISETPGLGMKAKEPEFKDQFNGKPVATFSVTKTAPASDAEIQAISGATFTSKATTGAVNAAVYFVENCITQ</sequence>
<dbReference type="PANTHER" id="PTHR36118">
    <property type="entry name" value="ION-TRANSLOCATING OXIDOREDUCTASE COMPLEX SUBUNIT G"/>
    <property type="match status" value="1"/>
</dbReference>
<keyword evidence="5 6" id="KW-0249">Electron transport</keyword>
<dbReference type="PANTHER" id="PTHR36118:SF1">
    <property type="entry name" value="ION-TRANSLOCATING OXIDOREDUCTASE COMPLEX SUBUNIT G"/>
    <property type="match status" value="1"/>
</dbReference>
<proteinExistence type="inferred from homology"/>
<dbReference type="GO" id="GO:0010181">
    <property type="term" value="F:FMN binding"/>
    <property type="evidence" value="ECO:0007669"/>
    <property type="project" value="InterPro"/>
</dbReference>
<dbReference type="Proteomes" id="UP001198962">
    <property type="component" value="Unassembled WGS sequence"/>
</dbReference>
<name>A0AAE3DK76_9FIRM</name>
<evidence type="ECO:0000313" key="8">
    <source>
        <dbReference type="EMBL" id="MCC2164942.1"/>
    </source>
</evidence>